<dbReference type="Proteomes" id="UP001595872">
    <property type="component" value="Unassembled WGS sequence"/>
</dbReference>
<dbReference type="RefSeq" id="WP_378259299.1">
    <property type="nucleotide sequence ID" value="NZ_JBHSIT010000007.1"/>
</dbReference>
<organism evidence="1 2">
    <name type="scientific">Actinomadura gamaensis</name>
    <dbReference type="NCBI Taxonomy" id="1763541"/>
    <lineage>
        <taxon>Bacteria</taxon>
        <taxon>Bacillati</taxon>
        <taxon>Actinomycetota</taxon>
        <taxon>Actinomycetes</taxon>
        <taxon>Streptosporangiales</taxon>
        <taxon>Thermomonosporaceae</taxon>
        <taxon>Actinomadura</taxon>
    </lineage>
</organism>
<keyword evidence="2" id="KW-1185">Reference proteome</keyword>
<reference evidence="2" key="1">
    <citation type="journal article" date="2019" name="Int. J. Syst. Evol. Microbiol.">
        <title>The Global Catalogue of Microorganisms (GCM) 10K type strain sequencing project: providing services to taxonomists for standard genome sequencing and annotation.</title>
        <authorList>
            <consortium name="The Broad Institute Genomics Platform"/>
            <consortium name="The Broad Institute Genome Sequencing Center for Infectious Disease"/>
            <person name="Wu L."/>
            <person name="Ma J."/>
        </authorList>
    </citation>
    <scope>NUCLEOTIDE SEQUENCE [LARGE SCALE GENOMIC DNA]</scope>
    <source>
        <strain evidence="2">KLKA75</strain>
    </source>
</reference>
<evidence type="ECO:0008006" key="3">
    <source>
        <dbReference type="Google" id="ProtNLM"/>
    </source>
</evidence>
<name>A0ABV9U2N6_9ACTN</name>
<dbReference type="EMBL" id="JBHSIT010000007">
    <property type="protein sequence ID" value="MFC4910730.1"/>
    <property type="molecule type" value="Genomic_DNA"/>
</dbReference>
<accession>A0ABV9U2N6</accession>
<evidence type="ECO:0000313" key="2">
    <source>
        <dbReference type="Proteomes" id="UP001595872"/>
    </source>
</evidence>
<proteinExistence type="predicted"/>
<evidence type="ECO:0000313" key="1">
    <source>
        <dbReference type="EMBL" id="MFC4910730.1"/>
    </source>
</evidence>
<comment type="caution">
    <text evidence="1">The sequence shown here is derived from an EMBL/GenBank/DDBJ whole genome shotgun (WGS) entry which is preliminary data.</text>
</comment>
<protein>
    <recommendedName>
        <fullName evidence="3">DUF4034 domain-containing protein</fullName>
    </recommendedName>
</protein>
<gene>
    <name evidence="1" type="ORF">ACFPCY_25675</name>
</gene>
<sequence>MPVDLALPVLDRTFGDPVARELKKATARGDTSLLRRVAAETGDLDRRSFLLGVAVDHPERPEWIVRWPEKEPEEPLAYLIRGAHGILWAWEARGEATADLTAAERFHEFHRRLAGAERDLLCAAELSPDDPEPRAQLLTTARGLQHGVQELCRRFAEAIARHPGHYQAHTLMLQGVAPKWGGSPALMFNFARDRAAAAPLGSAVASLVVEAHIEAWVDASEGEADYFANPDVQRELRAVAARSSQAPDTPASLRASNLLAFAFALGGDHASAAEQFRLIGSNVTESPWQYAARDVVSGFMKYRDRAVNSA</sequence>